<dbReference type="InterPro" id="IPR028098">
    <property type="entry name" value="Glyco_trans_4-like_N"/>
</dbReference>
<protein>
    <submittedName>
        <fullName evidence="4">Glycosyltransferase family 1 protein</fullName>
    </submittedName>
</protein>
<evidence type="ECO:0000259" key="3">
    <source>
        <dbReference type="Pfam" id="PF13477"/>
    </source>
</evidence>
<dbReference type="PANTHER" id="PTHR46401">
    <property type="entry name" value="GLYCOSYLTRANSFERASE WBBK-RELATED"/>
    <property type="match status" value="1"/>
</dbReference>
<comment type="caution">
    <text evidence="4">The sequence shown here is derived from an EMBL/GenBank/DDBJ whole genome shotgun (WGS) entry which is preliminary data.</text>
</comment>
<sequence>MKIGFLSHAGASIYHFRMPIIKALKKQGHEIFIIVPKDEYAQKLQELDLNLVVYDFSRSSLNPFVVFKNFFHLKKVLKNLNLDLIQCAAHKSNTFGIIAAKLAKIKYIFGLVEGLGSFYIDDNFKSKMIRWNINLLYKISFKLANGFIFVNESNALFMRNLGLKKEKIFIIKSVGINLKKFFPIKINHESKRIFWKNFDIDEKPVVLMIARALWHKGIKEFYESARLLKEQANFILVGGRDDNPSCASLDFLNSGCVHYLGSRNDIVELLQNCDIFVLPSYKEGFPVSVLEAKACGKAIVVSDCEGCVEAISNAYDGLWFQTGDAKDLSDKIELLLSDEKLRDNLGANAAKDALKYDENIIAQHYLEIYKRVISNV</sequence>
<dbReference type="RefSeq" id="WP_137621420.1">
    <property type="nucleotide sequence ID" value="NZ_NXMA01000001.1"/>
</dbReference>
<organism evidence="4 5">
    <name type="scientific">Campylobacter aviculae</name>
    <dbReference type="NCBI Taxonomy" id="2510190"/>
    <lineage>
        <taxon>Bacteria</taxon>
        <taxon>Pseudomonadati</taxon>
        <taxon>Campylobacterota</taxon>
        <taxon>Epsilonproteobacteria</taxon>
        <taxon>Campylobacterales</taxon>
        <taxon>Campylobacteraceae</taxon>
        <taxon>Campylobacter</taxon>
    </lineage>
</organism>
<dbReference type="InterPro" id="IPR001296">
    <property type="entry name" value="Glyco_trans_1"/>
</dbReference>
<dbReference type="Gene3D" id="3.40.50.2000">
    <property type="entry name" value="Glycogen Phosphorylase B"/>
    <property type="match status" value="2"/>
</dbReference>
<evidence type="ECO:0000313" key="5">
    <source>
        <dbReference type="Proteomes" id="UP000310353"/>
    </source>
</evidence>
<dbReference type="Proteomes" id="UP000310353">
    <property type="component" value="Unassembled WGS sequence"/>
</dbReference>
<reference evidence="4 5" key="1">
    <citation type="submission" date="2018-05" db="EMBL/GenBank/DDBJ databases">
        <title>Novel Campyloabacter and Helicobacter Species and Strains.</title>
        <authorList>
            <person name="Mannion A.J."/>
            <person name="Shen Z."/>
            <person name="Fox J.G."/>
        </authorList>
    </citation>
    <scope>NUCLEOTIDE SEQUENCE [LARGE SCALE GENOMIC DNA]</scope>
    <source>
        <strain evidence="5">MIT17-670</strain>
    </source>
</reference>
<keyword evidence="1 4" id="KW-0808">Transferase</keyword>
<dbReference type="PANTHER" id="PTHR46401:SF2">
    <property type="entry name" value="GLYCOSYLTRANSFERASE WBBK-RELATED"/>
    <property type="match status" value="1"/>
</dbReference>
<evidence type="ECO:0000313" key="4">
    <source>
        <dbReference type="EMBL" id="TKX33063.1"/>
    </source>
</evidence>
<dbReference type="OrthoDB" id="9775208at2"/>
<dbReference type="GO" id="GO:0009103">
    <property type="term" value="P:lipopolysaccharide biosynthetic process"/>
    <property type="evidence" value="ECO:0007669"/>
    <property type="project" value="TreeGrafter"/>
</dbReference>
<dbReference type="Pfam" id="PF13477">
    <property type="entry name" value="Glyco_trans_4_2"/>
    <property type="match status" value="1"/>
</dbReference>
<proteinExistence type="predicted"/>
<feature type="domain" description="Glycosyl transferase family 1" evidence="2">
    <location>
        <begin position="192"/>
        <end position="351"/>
    </location>
</feature>
<accession>A0A4U7BLW3</accession>
<dbReference type="GO" id="GO:0016757">
    <property type="term" value="F:glycosyltransferase activity"/>
    <property type="evidence" value="ECO:0007669"/>
    <property type="project" value="InterPro"/>
</dbReference>
<dbReference type="Pfam" id="PF00534">
    <property type="entry name" value="Glycos_transf_1"/>
    <property type="match status" value="1"/>
</dbReference>
<evidence type="ECO:0000259" key="2">
    <source>
        <dbReference type="Pfam" id="PF00534"/>
    </source>
</evidence>
<dbReference type="AlphaFoldDB" id="A0A4U7BLW3"/>
<dbReference type="EMBL" id="NXMA01000001">
    <property type="protein sequence ID" value="TKX33063.1"/>
    <property type="molecule type" value="Genomic_DNA"/>
</dbReference>
<gene>
    <name evidence="4" type="ORF">CQA76_00075</name>
</gene>
<dbReference type="SUPFAM" id="SSF53756">
    <property type="entry name" value="UDP-Glycosyltransferase/glycogen phosphorylase"/>
    <property type="match status" value="1"/>
</dbReference>
<evidence type="ECO:0000256" key="1">
    <source>
        <dbReference type="ARBA" id="ARBA00022679"/>
    </source>
</evidence>
<keyword evidence="5" id="KW-1185">Reference proteome</keyword>
<dbReference type="CDD" id="cd03808">
    <property type="entry name" value="GT4_CapM-like"/>
    <property type="match status" value="1"/>
</dbReference>
<name>A0A4U7BLW3_9BACT</name>
<feature type="domain" description="Glycosyltransferase subfamily 4-like N-terminal" evidence="3">
    <location>
        <begin position="3"/>
        <end position="148"/>
    </location>
</feature>